<dbReference type="EMBL" id="CM055738">
    <property type="protein sequence ID" value="KAJ8005425.1"/>
    <property type="molecule type" value="Genomic_DNA"/>
</dbReference>
<keyword evidence="2" id="KW-1185">Reference proteome</keyword>
<organism evidence="1 2">
    <name type="scientific">Dallia pectoralis</name>
    <name type="common">Alaska blackfish</name>
    <dbReference type="NCBI Taxonomy" id="75939"/>
    <lineage>
        <taxon>Eukaryota</taxon>
        <taxon>Metazoa</taxon>
        <taxon>Chordata</taxon>
        <taxon>Craniata</taxon>
        <taxon>Vertebrata</taxon>
        <taxon>Euteleostomi</taxon>
        <taxon>Actinopterygii</taxon>
        <taxon>Neopterygii</taxon>
        <taxon>Teleostei</taxon>
        <taxon>Protacanthopterygii</taxon>
        <taxon>Esociformes</taxon>
        <taxon>Umbridae</taxon>
        <taxon>Dallia</taxon>
    </lineage>
</organism>
<protein>
    <submittedName>
        <fullName evidence="1">Uncharacterized protein</fullName>
    </submittedName>
</protein>
<sequence length="117" mass="13845">MYTLSLPHVFHLLHFLIQLAYCGSGVDHSEKKRVSRNPSSSSLSEHIHYFLQIWQNFSVDFRRQLLNVFRPDLPRLIWIPHRYQTRMVACWRSEPDTQRLLMDLGNRITPSPGLTMP</sequence>
<name>A0ACC2GPP7_DALPE</name>
<reference evidence="1" key="1">
    <citation type="submission" date="2021-05" db="EMBL/GenBank/DDBJ databases">
        <authorList>
            <person name="Pan Q."/>
            <person name="Jouanno E."/>
            <person name="Zahm M."/>
            <person name="Klopp C."/>
            <person name="Cabau C."/>
            <person name="Louis A."/>
            <person name="Berthelot C."/>
            <person name="Parey E."/>
            <person name="Roest Crollius H."/>
            <person name="Montfort J."/>
            <person name="Robinson-Rechavi M."/>
            <person name="Bouchez O."/>
            <person name="Lampietro C."/>
            <person name="Lopez Roques C."/>
            <person name="Donnadieu C."/>
            <person name="Postlethwait J."/>
            <person name="Bobe J."/>
            <person name="Dillon D."/>
            <person name="Chandos A."/>
            <person name="von Hippel F."/>
            <person name="Guiguen Y."/>
        </authorList>
    </citation>
    <scope>NUCLEOTIDE SEQUENCE</scope>
    <source>
        <strain evidence="1">YG-Jan2019</strain>
    </source>
</reference>
<evidence type="ECO:0000313" key="1">
    <source>
        <dbReference type="EMBL" id="KAJ8005425.1"/>
    </source>
</evidence>
<dbReference type="Proteomes" id="UP001157502">
    <property type="component" value="Chromosome 11"/>
</dbReference>
<proteinExistence type="predicted"/>
<gene>
    <name evidence="1" type="ORF">DPEC_G00146520</name>
</gene>
<comment type="caution">
    <text evidence="1">The sequence shown here is derived from an EMBL/GenBank/DDBJ whole genome shotgun (WGS) entry which is preliminary data.</text>
</comment>
<accession>A0ACC2GPP7</accession>
<evidence type="ECO:0000313" key="2">
    <source>
        <dbReference type="Proteomes" id="UP001157502"/>
    </source>
</evidence>